<evidence type="ECO:0000313" key="1">
    <source>
        <dbReference type="EMBL" id="MEL4456520.1"/>
    </source>
</evidence>
<organism evidence="1 2">
    <name type="scientific">Lutimonas vermicola</name>
    <dbReference type="NCBI Taxonomy" id="414288"/>
    <lineage>
        <taxon>Bacteria</taxon>
        <taxon>Pseudomonadati</taxon>
        <taxon>Bacteroidota</taxon>
        <taxon>Flavobacteriia</taxon>
        <taxon>Flavobacteriales</taxon>
        <taxon>Flavobacteriaceae</taxon>
        <taxon>Lutimonas</taxon>
    </lineage>
</organism>
<reference evidence="1 2" key="1">
    <citation type="submission" date="2024-04" db="EMBL/GenBank/DDBJ databases">
        <title>whole genome sequencing of Lutimonas vermicola strain IMCC1616.</title>
        <authorList>
            <person name="Bae S.S."/>
        </authorList>
    </citation>
    <scope>NUCLEOTIDE SEQUENCE [LARGE SCALE GENOMIC DNA]</scope>
    <source>
        <strain evidence="1 2">IMCC1616</strain>
    </source>
</reference>
<evidence type="ECO:0000313" key="2">
    <source>
        <dbReference type="Proteomes" id="UP001474120"/>
    </source>
</evidence>
<protein>
    <submittedName>
        <fullName evidence="1">Uncharacterized protein</fullName>
    </submittedName>
</protein>
<proteinExistence type="predicted"/>
<dbReference type="Proteomes" id="UP001474120">
    <property type="component" value="Unassembled WGS sequence"/>
</dbReference>
<comment type="caution">
    <text evidence="1">The sequence shown here is derived from an EMBL/GenBank/DDBJ whole genome shotgun (WGS) entry which is preliminary data.</text>
</comment>
<dbReference type="RefSeq" id="WP_342160666.1">
    <property type="nucleotide sequence ID" value="NZ_JBCDNA010000002.1"/>
</dbReference>
<sequence length="59" mass="6768">MSNCLFSATMEISLEFSVQTTPQYSLSSDAYKTYDSEWSRLEHNNCVACLSGRQAHHEY</sequence>
<dbReference type="EMBL" id="JBCDNA010000002">
    <property type="protein sequence ID" value="MEL4456520.1"/>
    <property type="molecule type" value="Genomic_DNA"/>
</dbReference>
<accession>A0ABU9L5S2</accession>
<gene>
    <name evidence="1" type="ORF">AABB81_11475</name>
</gene>
<name>A0ABU9L5S2_9FLAO</name>
<keyword evidence="2" id="KW-1185">Reference proteome</keyword>